<evidence type="ECO:0000256" key="5">
    <source>
        <dbReference type="ARBA" id="ARBA00022989"/>
    </source>
</evidence>
<keyword evidence="6 7" id="KW-0472">Membrane</keyword>
<dbReference type="Proteomes" id="UP000094802">
    <property type="component" value="Unassembled WGS sequence"/>
</dbReference>
<evidence type="ECO:0000256" key="7">
    <source>
        <dbReference type="SAM" id="Phobius"/>
    </source>
</evidence>
<protein>
    <recommendedName>
        <fullName evidence="10">Fusaric acid resistance family protein</fullName>
    </recommendedName>
</protein>
<comment type="subcellular location">
    <subcellularLocation>
        <location evidence="1">Cell membrane</location>
        <topology evidence="1">Multi-pass membrane protein</topology>
    </subcellularLocation>
</comment>
<evidence type="ECO:0000256" key="4">
    <source>
        <dbReference type="ARBA" id="ARBA00022692"/>
    </source>
</evidence>
<feature type="transmembrane region" description="Helical" evidence="7">
    <location>
        <begin position="430"/>
        <end position="448"/>
    </location>
</feature>
<dbReference type="AlphaFoldDB" id="A0A1E5FCQ4"/>
<evidence type="ECO:0000256" key="1">
    <source>
        <dbReference type="ARBA" id="ARBA00004651"/>
    </source>
</evidence>
<feature type="transmembrane region" description="Helical" evidence="7">
    <location>
        <begin position="460"/>
        <end position="488"/>
    </location>
</feature>
<dbReference type="EMBL" id="AJZD02000310">
    <property type="protein sequence ID" value="OEF86855.1"/>
    <property type="molecule type" value="Genomic_DNA"/>
</dbReference>
<dbReference type="Pfam" id="PF04632">
    <property type="entry name" value="FUSC"/>
    <property type="match status" value="1"/>
</dbReference>
<dbReference type="GO" id="GO:0005886">
    <property type="term" value="C:plasma membrane"/>
    <property type="evidence" value="ECO:0007669"/>
    <property type="project" value="UniProtKB-SubCell"/>
</dbReference>
<keyword evidence="4 7" id="KW-0812">Transmembrane</keyword>
<evidence type="ECO:0000313" key="9">
    <source>
        <dbReference type="Proteomes" id="UP000094802"/>
    </source>
</evidence>
<evidence type="ECO:0000256" key="2">
    <source>
        <dbReference type="ARBA" id="ARBA00022448"/>
    </source>
</evidence>
<evidence type="ECO:0000256" key="6">
    <source>
        <dbReference type="ARBA" id="ARBA00023136"/>
    </source>
</evidence>
<dbReference type="InterPro" id="IPR006726">
    <property type="entry name" value="PHBA_efflux_AaeB/fusaric-R"/>
</dbReference>
<name>A0A1E5FCQ4_VIBSP</name>
<sequence length="726" mass="82685">MNDKIKFATKVALSLTLAYLIPFAMGWPQASTAATTVMLIASTGSRRESLAKGTLRVLGTLVGAVIGLLLVGMFAQDRLMYMLSVSVVVPFIFYFRNAYQKDPTLLALTGVMVLMMSNGGDADGAFMYGVDRAQMTIFGVVIYTLVGTFLWPTKTEQNLRQMIEQLNQAQQTLFVAILQNFEEKTTPHHVNVSSPEQKEGGEDEELTPTIDELLDKVFAAQNSLEQRFAMVSVECSDVSAYMKEWQLAVHFNKQITQELSVAAHSHFSHQQDRDCINNFDQVVKEIQTLFQTCQKMWEHEDPTYRAQELSIDYNQEALSNASHLTKGSALTLGHLLKLMHQSLSRLSESISCIDSVTNNVSFKQELPKQKSKFLWWDAENFKTAVKTFTTYWVAGLIWIYFNPPGGYSFVTFSTIFMSLLSFVPVHPFMLLILFTFGFLFAVPSYVFILPGLELGGELGLFIFIYTFIGFYLFKGPVTIFYMIGLFVLGLDNNMTYHFGILMTIMTLFYMVVFMIIFAHYFPFSSRPEHLFLTLKERYFRHVSDLFSCYDQPSNSSFKSVKRSLHLVTLNVSSKKLKVWGSKVNHKLFNKTTPEAIGAFSKSCDALSNHVNILIAAEQKLLSNPLIKQLRSKHADSILPLMAGSLASHQPTTELDTVFEQYSQDYQSFENKLEDFFSELDLSDYAYSEIAGFYILLNLKRNVFEAINQCKQTYEDIDWVNLRQKRF</sequence>
<dbReference type="RefSeq" id="WP_019821558.1">
    <property type="nucleotide sequence ID" value="NZ_AJZD02000310.1"/>
</dbReference>
<organism evidence="8 9">
    <name type="scientific">Vibrio splendidus 12E03</name>
    <dbReference type="NCBI Taxonomy" id="1191305"/>
    <lineage>
        <taxon>Bacteria</taxon>
        <taxon>Pseudomonadati</taxon>
        <taxon>Pseudomonadota</taxon>
        <taxon>Gammaproteobacteria</taxon>
        <taxon>Vibrionales</taxon>
        <taxon>Vibrionaceae</taxon>
        <taxon>Vibrio</taxon>
    </lineage>
</organism>
<evidence type="ECO:0000256" key="3">
    <source>
        <dbReference type="ARBA" id="ARBA00022475"/>
    </source>
</evidence>
<dbReference type="GO" id="GO:0022857">
    <property type="term" value="F:transmembrane transporter activity"/>
    <property type="evidence" value="ECO:0007669"/>
    <property type="project" value="InterPro"/>
</dbReference>
<evidence type="ECO:0000313" key="8">
    <source>
        <dbReference type="EMBL" id="OEF86855.1"/>
    </source>
</evidence>
<keyword evidence="2" id="KW-0813">Transport</keyword>
<feature type="transmembrane region" description="Helical" evidence="7">
    <location>
        <begin position="81"/>
        <end position="99"/>
    </location>
</feature>
<feature type="transmembrane region" description="Helical" evidence="7">
    <location>
        <begin position="383"/>
        <end position="401"/>
    </location>
</feature>
<keyword evidence="3" id="KW-1003">Cell membrane</keyword>
<evidence type="ECO:0008006" key="10">
    <source>
        <dbReference type="Google" id="ProtNLM"/>
    </source>
</evidence>
<feature type="transmembrane region" description="Helical" evidence="7">
    <location>
        <begin position="57"/>
        <end position="74"/>
    </location>
</feature>
<accession>A0A1E5FCQ4</accession>
<proteinExistence type="predicted"/>
<dbReference type="PANTHER" id="PTHR30509:SF9">
    <property type="entry name" value="MULTIDRUG RESISTANCE PROTEIN MDTO"/>
    <property type="match status" value="1"/>
</dbReference>
<reference evidence="8 9" key="1">
    <citation type="journal article" date="2012" name="Science">
        <title>Ecological populations of bacteria act as socially cohesive units of antibiotic production and resistance.</title>
        <authorList>
            <person name="Cordero O.X."/>
            <person name="Wildschutte H."/>
            <person name="Kirkup B."/>
            <person name="Proehl S."/>
            <person name="Ngo L."/>
            <person name="Hussain F."/>
            <person name="Le Roux F."/>
            <person name="Mincer T."/>
            <person name="Polz M.F."/>
        </authorList>
    </citation>
    <scope>NUCLEOTIDE SEQUENCE [LARGE SCALE GENOMIC DNA]</scope>
    <source>
        <strain evidence="8 9">12E03</strain>
    </source>
</reference>
<comment type="caution">
    <text evidence="8">The sequence shown here is derived from an EMBL/GenBank/DDBJ whole genome shotgun (WGS) entry which is preliminary data.</text>
</comment>
<keyword evidence="5 7" id="KW-1133">Transmembrane helix</keyword>
<dbReference type="OrthoDB" id="6245071at2"/>
<dbReference type="PANTHER" id="PTHR30509">
    <property type="entry name" value="P-HYDROXYBENZOIC ACID EFFLUX PUMP SUBUNIT-RELATED"/>
    <property type="match status" value="1"/>
</dbReference>
<gene>
    <name evidence="8" type="ORF">A142_23865</name>
</gene>
<feature type="transmembrane region" description="Helical" evidence="7">
    <location>
        <begin position="133"/>
        <end position="152"/>
    </location>
</feature>
<feature type="transmembrane region" description="Helical" evidence="7">
    <location>
        <begin position="500"/>
        <end position="521"/>
    </location>
</feature>